<sequence>MVSVHCRSSTATKCFEVGSMVIVVGTDFTPINVAGAVHGSELPAQFAQMKAEQWANPLEMSGQKGAQQDIAEEDILAEMDWWIWNIAY</sequence>
<reference evidence="2" key="2">
    <citation type="submission" date="2015-01" db="EMBL/GenBank/DDBJ databases">
        <title>Evolutionary Origins and Diversification of the Mycorrhizal Mutualists.</title>
        <authorList>
            <consortium name="DOE Joint Genome Institute"/>
            <consortium name="Mycorrhizal Genomics Consortium"/>
            <person name="Kohler A."/>
            <person name="Kuo A."/>
            <person name="Nagy L.G."/>
            <person name="Floudas D."/>
            <person name="Copeland A."/>
            <person name="Barry K.W."/>
            <person name="Cichocki N."/>
            <person name="Veneault-Fourrey C."/>
            <person name="LaButti K."/>
            <person name="Lindquist E.A."/>
            <person name="Lipzen A."/>
            <person name="Lundell T."/>
            <person name="Morin E."/>
            <person name="Murat C."/>
            <person name="Riley R."/>
            <person name="Ohm R."/>
            <person name="Sun H."/>
            <person name="Tunlid A."/>
            <person name="Henrissat B."/>
            <person name="Grigoriev I.V."/>
            <person name="Hibbett D.S."/>
            <person name="Martin F."/>
        </authorList>
    </citation>
    <scope>NUCLEOTIDE SEQUENCE [LARGE SCALE GENOMIC DNA]</scope>
    <source>
        <strain evidence="2">Ve08.2h10</strain>
    </source>
</reference>
<keyword evidence="2" id="KW-1185">Reference proteome</keyword>
<proteinExistence type="predicted"/>
<dbReference type="HOGENOM" id="CLU_2469749_0_0_1"/>
<gene>
    <name evidence="1" type="ORF">PAXRUDRAFT_825374</name>
</gene>
<accession>A0A0D0EB01</accession>
<name>A0A0D0EB01_9AGAM</name>
<dbReference type="InParanoid" id="A0A0D0EB01"/>
<evidence type="ECO:0000313" key="2">
    <source>
        <dbReference type="Proteomes" id="UP000054538"/>
    </source>
</evidence>
<organism evidence="1 2">
    <name type="scientific">Paxillus rubicundulus Ve08.2h10</name>
    <dbReference type="NCBI Taxonomy" id="930991"/>
    <lineage>
        <taxon>Eukaryota</taxon>
        <taxon>Fungi</taxon>
        <taxon>Dikarya</taxon>
        <taxon>Basidiomycota</taxon>
        <taxon>Agaricomycotina</taxon>
        <taxon>Agaricomycetes</taxon>
        <taxon>Agaricomycetidae</taxon>
        <taxon>Boletales</taxon>
        <taxon>Paxilineae</taxon>
        <taxon>Paxillaceae</taxon>
        <taxon>Paxillus</taxon>
    </lineage>
</organism>
<protein>
    <submittedName>
        <fullName evidence="1">Unplaced genomic scaffold scaffold_135, whole genome shotgun sequence</fullName>
    </submittedName>
</protein>
<dbReference type="EMBL" id="KN824957">
    <property type="protein sequence ID" value="KIK96985.1"/>
    <property type="molecule type" value="Genomic_DNA"/>
</dbReference>
<dbReference type="Proteomes" id="UP000054538">
    <property type="component" value="Unassembled WGS sequence"/>
</dbReference>
<dbReference type="AlphaFoldDB" id="A0A0D0EB01"/>
<reference evidence="1 2" key="1">
    <citation type="submission" date="2014-04" db="EMBL/GenBank/DDBJ databases">
        <authorList>
            <consortium name="DOE Joint Genome Institute"/>
            <person name="Kuo A."/>
            <person name="Kohler A."/>
            <person name="Jargeat P."/>
            <person name="Nagy L.G."/>
            <person name="Floudas D."/>
            <person name="Copeland A."/>
            <person name="Barry K.W."/>
            <person name="Cichocki N."/>
            <person name="Veneault-Fourrey C."/>
            <person name="LaButti K."/>
            <person name="Lindquist E.A."/>
            <person name="Lipzen A."/>
            <person name="Lundell T."/>
            <person name="Morin E."/>
            <person name="Murat C."/>
            <person name="Sun H."/>
            <person name="Tunlid A."/>
            <person name="Henrissat B."/>
            <person name="Grigoriev I.V."/>
            <person name="Hibbett D.S."/>
            <person name="Martin F."/>
            <person name="Nordberg H.P."/>
            <person name="Cantor M.N."/>
            <person name="Hua S.X."/>
        </authorList>
    </citation>
    <scope>NUCLEOTIDE SEQUENCE [LARGE SCALE GENOMIC DNA]</scope>
    <source>
        <strain evidence="1 2">Ve08.2h10</strain>
    </source>
</reference>
<evidence type="ECO:0000313" key="1">
    <source>
        <dbReference type="EMBL" id="KIK96985.1"/>
    </source>
</evidence>
<dbReference type="OrthoDB" id="2691848at2759"/>